<gene>
    <name evidence="1" type="ORF">SYK_09080</name>
</gene>
<reference evidence="1 2" key="1">
    <citation type="submission" date="2022-08" db="EMBL/GenBank/DDBJ databases">
        <title>Genome Sequence of the sulphate-reducing bacterium, Pseudodesulfovibrio sp. SYK.</title>
        <authorList>
            <person name="Kondo R."/>
            <person name="Kataoka T."/>
        </authorList>
    </citation>
    <scope>NUCLEOTIDE SEQUENCE [LARGE SCALE GENOMIC DNA]</scope>
    <source>
        <strain evidence="1 2">SYK</strain>
    </source>
</reference>
<dbReference type="EMBL" id="AP026709">
    <property type="protein sequence ID" value="BDQ36548.1"/>
    <property type="molecule type" value="Genomic_DNA"/>
</dbReference>
<protein>
    <recommendedName>
        <fullName evidence="3">Lysine biosynthesis protein LysW</fullName>
    </recommendedName>
</protein>
<proteinExistence type="predicted"/>
<name>A0ABN6S2L7_9BACT</name>
<keyword evidence="2" id="KW-1185">Reference proteome</keyword>
<dbReference type="NCBIfam" id="NF041197">
    <property type="entry name" value="CxxC_Se_CxxC"/>
    <property type="match status" value="1"/>
</dbReference>
<sequence length="55" mass="6406">MECKQCGLDLTAYRGCQEVTLRCPQCGETYDLKEFVSDMDEDFEEEMGFVPMDRI</sequence>
<accession>A0ABN6S2L7</accession>
<organism evidence="1 2">
    <name type="scientific">Pseudodesulfovibrio nedwellii</name>
    <dbReference type="NCBI Taxonomy" id="2973072"/>
    <lineage>
        <taxon>Bacteria</taxon>
        <taxon>Pseudomonadati</taxon>
        <taxon>Thermodesulfobacteriota</taxon>
        <taxon>Desulfovibrionia</taxon>
        <taxon>Desulfovibrionales</taxon>
        <taxon>Desulfovibrionaceae</taxon>
    </lineage>
</organism>
<evidence type="ECO:0000313" key="1">
    <source>
        <dbReference type="EMBL" id="BDQ36548.1"/>
    </source>
</evidence>
<dbReference type="Proteomes" id="UP001317742">
    <property type="component" value="Chromosome"/>
</dbReference>
<evidence type="ECO:0000313" key="2">
    <source>
        <dbReference type="Proteomes" id="UP001317742"/>
    </source>
</evidence>
<evidence type="ECO:0008006" key="3">
    <source>
        <dbReference type="Google" id="ProtNLM"/>
    </source>
</evidence>